<dbReference type="GO" id="GO:0000166">
    <property type="term" value="F:nucleotide binding"/>
    <property type="evidence" value="ECO:0007669"/>
    <property type="project" value="UniProtKB-KW"/>
</dbReference>
<accession>A0A892ZKG9</accession>
<sequence>MSLSALPSAYPLIQAPMAGAQDSQMAIAVCRAGGLGSLAAALLSPPQLAAELAAIQAATDAPFNVNFFAHQMLEPTPQQMRRWHDFLQPYFDRFGVDAAAMDAGGLRQPFGDAQLAIVQQYRPAVVSFHFGLPAAAQVQALKDIGTCIIASATSVAEAQWLAERGVDAVIAQGSEAGGHRALFLADDVASQTGTLALLPQIVDAVPLPVIAAGGIADVRGIRAALQLGATAVQIGTAYLLCDESRISPLHRAAINAAMQAPQQAQTAITNLFSGKPARGLVNTLMRDGGYMHADAAPFPYAAAAVNAIRAKAEKQGDSGFTPWWCGQNPSGCRAVSATELTQDLCRAFQAA</sequence>
<dbReference type="InterPro" id="IPR013785">
    <property type="entry name" value="Aldolase_TIM"/>
</dbReference>
<evidence type="ECO:0000256" key="5">
    <source>
        <dbReference type="ARBA" id="ARBA00022643"/>
    </source>
</evidence>
<dbReference type="PANTHER" id="PTHR42747">
    <property type="entry name" value="NITRONATE MONOOXYGENASE-RELATED"/>
    <property type="match status" value="1"/>
</dbReference>
<evidence type="ECO:0000256" key="9">
    <source>
        <dbReference type="ARBA" id="ARBA00031155"/>
    </source>
</evidence>
<comment type="cofactor">
    <cofactor evidence="1">
        <name>FMN</name>
        <dbReference type="ChEBI" id="CHEBI:58210"/>
    </cofactor>
</comment>
<name>A0A892ZKG9_9NEIS</name>
<protein>
    <recommendedName>
        <fullName evidence="11">Nitronate monooxygenase</fullName>
    </recommendedName>
    <alternativeName>
        <fullName evidence="9">Propionate 3-nitronate monooxygenase</fullName>
    </alternativeName>
</protein>
<dbReference type="PANTHER" id="PTHR42747:SF3">
    <property type="entry name" value="NITRONATE MONOOXYGENASE-RELATED"/>
    <property type="match status" value="1"/>
</dbReference>
<evidence type="ECO:0000256" key="3">
    <source>
        <dbReference type="ARBA" id="ARBA00022575"/>
    </source>
</evidence>
<evidence type="ECO:0000256" key="4">
    <source>
        <dbReference type="ARBA" id="ARBA00022630"/>
    </source>
</evidence>
<dbReference type="GO" id="GO:0009636">
    <property type="term" value="P:response to toxic substance"/>
    <property type="evidence" value="ECO:0007669"/>
    <property type="project" value="UniProtKB-KW"/>
</dbReference>
<dbReference type="InterPro" id="IPR004136">
    <property type="entry name" value="NMO"/>
</dbReference>
<proteinExistence type="inferred from homology"/>
<dbReference type="Gene3D" id="3.20.20.70">
    <property type="entry name" value="Aldolase class I"/>
    <property type="match status" value="1"/>
</dbReference>
<evidence type="ECO:0000256" key="6">
    <source>
        <dbReference type="ARBA" id="ARBA00022741"/>
    </source>
</evidence>
<evidence type="ECO:0000256" key="8">
    <source>
        <dbReference type="ARBA" id="ARBA00023033"/>
    </source>
</evidence>
<dbReference type="AlphaFoldDB" id="A0A892ZKG9"/>
<dbReference type="RefSeq" id="WP_230338672.1">
    <property type="nucleotide sequence ID" value="NZ_CP069798.1"/>
</dbReference>
<evidence type="ECO:0000256" key="11">
    <source>
        <dbReference type="ARBA" id="ARBA00067136"/>
    </source>
</evidence>
<evidence type="ECO:0000313" key="12">
    <source>
        <dbReference type="EMBL" id="QRQ81379.1"/>
    </source>
</evidence>
<dbReference type="EMBL" id="CP069798">
    <property type="protein sequence ID" value="QRQ81379.1"/>
    <property type="molecule type" value="Genomic_DNA"/>
</dbReference>
<organism evidence="12 13">
    <name type="scientific">Paralysiella testudinis</name>
    <dbReference type="NCBI Taxonomy" id="2809020"/>
    <lineage>
        <taxon>Bacteria</taxon>
        <taxon>Pseudomonadati</taxon>
        <taxon>Pseudomonadota</taxon>
        <taxon>Betaproteobacteria</taxon>
        <taxon>Neisseriales</taxon>
        <taxon>Neisseriaceae</taxon>
        <taxon>Paralysiella</taxon>
    </lineage>
</organism>
<keyword evidence="3" id="KW-0216">Detoxification</keyword>
<dbReference type="SUPFAM" id="SSF51412">
    <property type="entry name" value="Inosine monophosphate dehydrogenase (IMPDH)"/>
    <property type="match status" value="1"/>
</dbReference>
<dbReference type="Proteomes" id="UP000653156">
    <property type="component" value="Chromosome"/>
</dbReference>
<comment type="similarity">
    <text evidence="2">Belongs to the nitronate monooxygenase family. NMO class I subfamily.</text>
</comment>
<keyword evidence="6" id="KW-0547">Nucleotide-binding</keyword>
<keyword evidence="13" id="KW-1185">Reference proteome</keyword>
<evidence type="ECO:0000256" key="10">
    <source>
        <dbReference type="ARBA" id="ARBA00049401"/>
    </source>
</evidence>
<evidence type="ECO:0000256" key="2">
    <source>
        <dbReference type="ARBA" id="ARBA00009881"/>
    </source>
</evidence>
<dbReference type="Pfam" id="PF03060">
    <property type="entry name" value="NMO"/>
    <property type="match status" value="1"/>
</dbReference>
<keyword evidence="5" id="KW-0288">FMN</keyword>
<reference evidence="12" key="1">
    <citation type="submission" date="2021-02" db="EMBL/GenBank/DDBJ databases">
        <title>Neisseriaceae sp. 26B isolated from the cloaca of a Common Toad-headed Turtle (Mesoclemmys nasuta).</title>
        <authorList>
            <person name="Spergser J."/>
            <person name="Busse H.-J."/>
        </authorList>
    </citation>
    <scope>NUCLEOTIDE SEQUENCE</scope>
    <source>
        <strain evidence="12">26B</strain>
    </source>
</reference>
<evidence type="ECO:0000313" key="13">
    <source>
        <dbReference type="Proteomes" id="UP000653156"/>
    </source>
</evidence>
<gene>
    <name evidence="12" type="ORF">JQU52_11765</name>
</gene>
<dbReference type="KEGG" id="ptes:JQU52_11765"/>
<dbReference type="GO" id="GO:0018580">
    <property type="term" value="F:nitronate monooxygenase activity"/>
    <property type="evidence" value="ECO:0007669"/>
    <property type="project" value="InterPro"/>
</dbReference>
<evidence type="ECO:0000256" key="1">
    <source>
        <dbReference type="ARBA" id="ARBA00001917"/>
    </source>
</evidence>
<keyword evidence="8 12" id="KW-0503">Monooxygenase</keyword>
<comment type="catalytic activity">
    <reaction evidence="10">
        <text>3 propionate 3-nitronate + 3 O2 + H2O = 3 3-oxopropanoate + 2 nitrate + nitrite + H2O2 + 3 H(+)</text>
        <dbReference type="Rhea" id="RHEA:57332"/>
        <dbReference type="ChEBI" id="CHEBI:15377"/>
        <dbReference type="ChEBI" id="CHEBI:15378"/>
        <dbReference type="ChEBI" id="CHEBI:15379"/>
        <dbReference type="ChEBI" id="CHEBI:16240"/>
        <dbReference type="ChEBI" id="CHEBI:16301"/>
        <dbReference type="ChEBI" id="CHEBI:17632"/>
        <dbReference type="ChEBI" id="CHEBI:33190"/>
        <dbReference type="ChEBI" id="CHEBI:136067"/>
    </reaction>
</comment>
<keyword evidence="4" id="KW-0285">Flavoprotein</keyword>
<evidence type="ECO:0000256" key="7">
    <source>
        <dbReference type="ARBA" id="ARBA00023002"/>
    </source>
</evidence>
<dbReference type="CDD" id="cd04730">
    <property type="entry name" value="NPD_like"/>
    <property type="match status" value="1"/>
</dbReference>
<keyword evidence="7" id="KW-0560">Oxidoreductase</keyword>
<dbReference type="FunFam" id="3.20.20.70:FF:000154">
    <property type="entry name" value="Probable nitronate monooxygenase"/>
    <property type="match status" value="1"/>
</dbReference>